<keyword evidence="2 8" id="KW-0169">Cobalamin biosynthesis</keyword>
<gene>
    <name evidence="8" type="primary">cbiA</name>
    <name evidence="11" type="ORF">BKD89_06220</name>
</gene>
<evidence type="ECO:0000256" key="7">
    <source>
        <dbReference type="ARBA" id="ARBA00022962"/>
    </source>
</evidence>
<dbReference type="SUPFAM" id="SSF52540">
    <property type="entry name" value="P-loop containing nucleoside triphosphate hydrolases"/>
    <property type="match status" value="1"/>
</dbReference>
<dbReference type="HAMAP" id="MF_00027">
    <property type="entry name" value="CobB_CbiA"/>
    <property type="match status" value="1"/>
</dbReference>
<dbReference type="InterPro" id="IPR011698">
    <property type="entry name" value="GATase_3"/>
</dbReference>
<dbReference type="PANTHER" id="PTHR43873">
    <property type="entry name" value="COBYRINATE A,C-DIAMIDE SYNTHASE"/>
    <property type="match status" value="1"/>
</dbReference>
<sequence length="449" mass="48887">MSLARFMIAAPASGSGKTTVTCGILQALVNRGMKVSSFKCGPDYIDPMFHARVIGTKSRNMDSYFCDDETLRYLFCRTAEDSDISVIEGVMGFYDGIRAADTVGSSYEVSQKLEAPVVLLVNCKGASISVVPVVKGFKEYRENRIAGVILNNMSASIFPEVKAAVEKETGVRVVGYVPKLKDLVLESRHLGLVLPDEVASLKENLNRLAGILEDTLDIDALVELASGAPPISGKAPVHGTLPEKVRIGLAYDDTFCFTYEDNIALLEECGAEIVPFSPMRDARLPDGIHGIILSGGYPELHGDVLSGNASMLEDMREKISSGMPCLAECGGFMYLHERMEDADGRIWPMVGVIKGEVRNTGKLSRFGYVTLSSQDGDSILAGGGCKGHEFHYWDSSDCGTSWEAVKTSGRKYACGHEEGNLAAGFPHLYYYSNPDVPYRFLLKCRDYEA</sequence>
<feature type="domain" description="CobB/CobQ-like glutamine amidotransferase" evidence="10">
    <location>
        <begin position="246"/>
        <end position="427"/>
    </location>
</feature>
<evidence type="ECO:0000256" key="4">
    <source>
        <dbReference type="ARBA" id="ARBA00022741"/>
    </source>
</evidence>
<evidence type="ECO:0000256" key="3">
    <source>
        <dbReference type="ARBA" id="ARBA00022598"/>
    </source>
</evidence>
<protein>
    <recommendedName>
        <fullName evidence="8">Cobyrinate a,c-diamide synthase</fullName>
        <ecNumber evidence="8">6.3.5.11</ecNumber>
    </recommendedName>
    <alternativeName>
        <fullName evidence="8">Cobyrinic acid a,c-diamide synthetase</fullName>
    </alternativeName>
</protein>
<evidence type="ECO:0000256" key="2">
    <source>
        <dbReference type="ARBA" id="ARBA00022573"/>
    </source>
</evidence>
<keyword evidence="4 8" id="KW-0547">Nucleotide-binding</keyword>
<evidence type="ECO:0000256" key="1">
    <source>
        <dbReference type="ARBA" id="ARBA00001946"/>
    </source>
</evidence>
<dbReference type="EMBL" id="CP017686">
    <property type="protein sequence ID" value="AYQ55392.1"/>
    <property type="molecule type" value="Genomic_DNA"/>
</dbReference>
<organism evidence="11 12">
    <name type="scientific">Methanomethylophilus alvi</name>
    <dbReference type="NCBI Taxonomy" id="1291540"/>
    <lineage>
        <taxon>Archaea</taxon>
        <taxon>Methanobacteriati</taxon>
        <taxon>Thermoplasmatota</taxon>
        <taxon>Thermoplasmata</taxon>
        <taxon>Methanomassiliicoccales</taxon>
        <taxon>Methanomethylophilaceae</taxon>
        <taxon>Methanomethylophilus</taxon>
    </lineage>
</organism>
<comment type="pathway">
    <text evidence="8">Cofactor biosynthesis; adenosylcobalamin biosynthesis; cob(II)yrinate a,c-diamide from sirohydrochlorin (anaerobic route): step 10/10.</text>
</comment>
<dbReference type="InterPro" id="IPR027417">
    <property type="entry name" value="P-loop_NTPase"/>
</dbReference>
<evidence type="ECO:0000256" key="6">
    <source>
        <dbReference type="ARBA" id="ARBA00022842"/>
    </source>
</evidence>
<dbReference type="GO" id="GO:0042242">
    <property type="term" value="F:cobyrinic acid a,c-diamide synthase activity"/>
    <property type="evidence" value="ECO:0007669"/>
    <property type="project" value="UniProtKB-UniRule"/>
</dbReference>
<feature type="active site" description="Nucleophile" evidence="8">
    <location>
        <position position="329"/>
    </location>
</feature>
<accession>A0A3G3IIS6</accession>
<dbReference type="PROSITE" id="PS51274">
    <property type="entry name" value="GATASE_COBBQ"/>
    <property type="match status" value="1"/>
</dbReference>
<dbReference type="GO" id="GO:0009236">
    <property type="term" value="P:cobalamin biosynthetic process"/>
    <property type="evidence" value="ECO:0007669"/>
    <property type="project" value="UniProtKB-UniRule"/>
</dbReference>
<evidence type="ECO:0000313" key="11">
    <source>
        <dbReference type="EMBL" id="AYQ55392.1"/>
    </source>
</evidence>
<dbReference type="UniPathway" id="UPA00148">
    <property type="reaction ID" value="UER00231"/>
</dbReference>
<dbReference type="OMA" id="MFHARVI"/>
<dbReference type="RefSeq" id="WP_015505152.1">
    <property type="nucleotide sequence ID" value="NZ_CP017686.1"/>
</dbReference>
<dbReference type="InterPro" id="IPR002586">
    <property type="entry name" value="CobQ/CobB/MinD/ParA_Nub-bd_dom"/>
</dbReference>
<feature type="domain" description="CobQ/CobB/MinD/ParA nucleotide binding" evidence="9">
    <location>
        <begin position="7"/>
        <end position="184"/>
    </location>
</feature>
<dbReference type="Pfam" id="PF07685">
    <property type="entry name" value="GATase_3"/>
    <property type="match status" value="1"/>
</dbReference>
<dbReference type="Gene3D" id="3.40.50.300">
    <property type="entry name" value="P-loop containing nucleotide triphosphate hydrolases"/>
    <property type="match status" value="2"/>
</dbReference>
<reference evidence="11 12" key="1">
    <citation type="submission" date="2016-10" db="EMBL/GenBank/DDBJ databases">
        <title>Complete genome of the TMA-utilizing, human hosted archaeon Methanomethylophilus alvus Gen. nov, sp. nov., strain Mx-05, derived from a pure culture.</title>
        <authorList>
            <person name="Brugere J.-F."/>
            <person name="Ben Hania W."/>
            <person name="Chaudhary P.P."/>
            <person name="Gaci N."/>
            <person name="Borrel G."/>
            <person name="Cao Van Tuat L."/>
            <person name="Fardeau M.-L."/>
            <person name="Harris H.M.B."/>
            <person name="O'Toole P.W."/>
            <person name="Ollivier B."/>
        </authorList>
    </citation>
    <scope>NUCLEOTIDE SEQUENCE [LARGE SCALE GENOMIC DNA]</scope>
    <source>
        <strain evidence="11 12">Mx-05</strain>
    </source>
</reference>
<proteinExistence type="inferred from homology"/>
<dbReference type="GO" id="GO:0005524">
    <property type="term" value="F:ATP binding"/>
    <property type="evidence" value="ECO:0007669"/>
    <property type="project" value="UniProtKB-UniRule"/>
</dbReference>
<comment type="similarity">
    <text evidence="8">Belongs to the CobB/CbiA family.</text>
</comment>
<dbReference type="InterPro" id="IPR004484">
    <property type="entry name" value="CbiA/CobB_synth"/>
</dbReference>
<evidence type="ECO:0000256" key="5">
    <source>
        <dbReference type="ARBA" id="ARBA00022840"/>
    </source>
</evidence>
<dbReference type="AlphaFoldDB" id="A0A3G3IIS6"/>
<keyword evidence="3 8" id="KW-0436">Ligase</keyword>
<evidence type="ECO:0000259" key="9">
    <source>
        <dbReference type="Pfam" id="PF01656"/>
    </source>
</evidence>
<dbReference type="EC" id="6.3.5.11" evidence="8"/>
<dbReference type="NCBIfam" id="NF002204">
    <property type="entry name" value="PRK01077.1"/>
    <property type="match status" value="1"/>
</dbReference>
<comment type="domain">
    <text evidence="8">Comprises of two domains. The C-terminal domain contains the binding site for glutamine and catalyzes the hydrolysis of this substrate to glutamate and ammonia. The N-terminal domain is anticipated to bind ATP and cobyrinate and catalyzes the ultimate synthesis of the diamide product. The ammonia produced via the glutaminase domain is probably translocated to the adjacent domain via a molecular tunnel, where it reacts with an activated intermediate.</text>
</comment>
<evidence type="ECO:0000256" key="8">
    <source>
        <dbReference type="HAMAP-Rule" id="MF_00027"/>
    </source>
</evidence>
<comment type="function">
    <text evidence="8">Catalyzes the ATP-dependent amidation of the two carboxylate groups at positions a and c of cobyrinate, using either L-glutamine or ammonia as the nitrogen source.</text>
</comment>
<comment type="cofactor">
    <cofactor evidence="1 8">
        <name>Mg(2+)</name>
        <dbReference type="ChEBI" id="CHEBI:18420"/>
    </cofactor>
</comment>
<dbReference type="SUPFAM" id="SSF52317">
    <property type="entry name" value="Class I glutamine amidotransferase-like"/>
    <property type="match status" value="1"/>
</dbReference>
<dbReference type="Pfam" id="PF01656">
    <property type="entry name" value="CbiA"/>
    <property type="match status" value="1"/>
</dbReference>
<keyword evidence="5 8" id="KW-0067">ATP-binding</keyword>
<dbReference type="CDD" id="cd03130">
    <property type="entry name" value="GATase1_CobB"/>
    <property type="match status" value="1"/>
</dbReference>
<keyword evidence="7 8" id="KW-0315">Glutamine amidotransferase</keyword>
<feature type="site" description="Increases nucleophilicity of active site Cys" evidence="8">
    <location>
        <position position="427"/>
    </location>
</feature>
<dbReference type="Gene3D" id="3.40.50.880">
    <property type="match status" value="1"/>
</dbReference>
<keyword evidence="6 8" id="KW-0460">Magnesium</keyword>
<dbReference type="Proteomes" id="UP000273278">
    <property type="component" value="Chromosome"/>
</dbReference>
<dbReference type="CDD" id="cd05388">
    <property type="entry name" value="CobB_N"/>
    <property type="match status" value="1"/>
</dbReference>
<evidence type="ECO:0000259" key="10">
    <source>
        <dbReference type="Pfam" id="PF07685"/>
    </source>
</evidence>
<dbReference type="InterPro" id="IPR029062">
    <property type="entry name" value="Class_I_gatase-like"/>
</dbReference>
<comment type="miscellaneous">
    <text evidence="8">The a and c carboxylates of cobyrinate are activated for nucleophilic attack via formation of a phosphorylated intermediate by ATP. CbiA catalyzes first the amidation of the c-carboxylate, and then that of the a-carboxylate.</text>
</comment>
<dbReference type="NCBIfam" id="TIGR00379">
    <property type="entry name" value="cobB"/>
    <property type="match status" value="1"/>
</dbReference>
<dbReference type="PANTHER" id="PTHR43873:SF1">
    <property type="entry name" value="COBYRINATE A,C-DIAMIDE SYNTHASE"/>
    <property type="match status" value="1"/>
</dbReference>
<dbReference type="GeneID" id="41322041"/>
<comment type="catalytic activity">
    <reaction evidence="8">
        <text>cob(II)yrinate + 2 L-glutamine + 2 ATP + 2 H2O = cob(II)yrinate a,c diamide + 2 L-glutamate + 2 ADP + 2 phosphate + 2 H(+)</text>
        <dbReference type="Rhea" id="RHEA:26289"/>
        <dbReference type="ChEBI" id="CHEBI:15377"/>
        <dbReference type="ChEBI" id="CHEBI:15378"/>
        <dbReference type="ChEBI" id="CHEBI:29985"/>
        <dbReference type="ChEBI" id="CHEBI:30616"/>
        <dbReference type="ChEBI" id="CHEBI:43474"/>
        <dbReference type="ChEBI" id="CHEBI:58359"/>
        <dbReference type="ChEBI" id="CHEBI:58537"/>
        <dbReference type="ChEBI" id="CHEBI:58894"/>
        <dbReference type="ChEBI" id="CHEBI:456216"/>
        <dbReference type="EC" id="6.3.5.11"/>
    </reaction>
</comment>
<name>A0A3G3IIS6_9ARCH</name>
<evidence type="ECO:0000313" key="12">
    <source>
        <dbReference type="Proteomes" id="UP000273278"/>
    </source>
</evidence>